<reference evidence="3" key="2">
    <citation type="submission" date="2025-08" db="UniProtKB">
        <authorList>
            <consortium name="RefSeq"/>
        </authorList>
    </citation>
    <scope>IDENTIFICATION</scope>
    <source>
        <strain evidence="3">MV-25-SWS-2005</strain>
        <tissue evidence="3">Whole body</tissue>
    </source>
</reference>
<dbReference type="PANTHER" id="PTHR20898:SF0">
    <property type="entry name" value="DAEDALUS ON 3-RELATED"/>
    <property type="match status" value="1"/>
</dbReference>
<gene>
    <name evidence="3" type="primary">LOC26532949</name>
</gene>
<dbReference type="RefSeq" id="XP_015039423.1">
    <property type="nucleotide sequence ID" value="XM_015183937.2"/>
</dbReference>
<evidence type="ECO:0000256" key="1">
    <source>
        <dbReference type="SAM" id="SignalP"/>
    </source>
</evidence>
<dbReference type="GeneID" id="26532949"/>
<organism evidence="2 3">
    <name type="scientific">Drosophila pseudoobscura pseudoobscura</name>
    <name type="common">Fruit fly</name>
    <dbReference type="NCBI Taxonomy" id="46245"/>
    <lineage>
        <taxon>Eukaryota</taxon>
        <taxon>Metazoa</taxon>
        <taxon>Ecdysozoa</taxon>
        <taxon>Arthropoda</taxon>
        <taxon>Hexapoda</taxon>
        <taxon>Insecta</taxon>
        <taxon>Pterygota</taxon>
        <taxon>Neoptera</taxon>
        <taxon>Endopterygota</taxon>
        <taxon>Diptera</taxon>
        <taxon>Brachycera</taxon>
        <taxon>Muscomorpha</taxon>
        <taxon>Ephydroidea</taxon>
        <taxon>Drosophilidae</taxon>
        <taxon>Drosophila</taxon>
        <taxon>Sophophora</taxon>
    </lineage>
</organism>
<keyword evidence="1" id="KW-0732">Signal</keyword>
<dbReference type="KEGG" id="dpo:26532949"/>
<sequence length="179" mass="21153">MSHNIKVFVLIIVVSYVVIEVTSKVDFTNIVCTSYDKEFSDFEYCYLKSVNRTYKYLSFKCNLYQKPVRKVNVNLALHKRFNGYRPFMYNITVDACKFLKDPQKNPILNFFYSWNAPFLNVNHTCPFNHAIILEKLNTESVNHQFSVVLPFPDGDYMVEVNWIAYDINRAVTKFYFTLS</sequence>
<name>A0A6I8VE91_DROPS</name>
<feature type="signal peptide" evidence="1">
    <location>
        <begin position="1"/>
        <end position="23"/>
    </location>
</feature>
<dbReference type="SMART" id="SM00697">
    <property type="entry name" value="DM8"/>
    <property type="match status" value="1"/>
</dbReference>
<dbReference type="PANTHER" id="PTHR20898">
    <property type="entry name" value="DAEDALUS ON 3-RELATED-RELATED"/>
    <property type="match status" value="1"/>
</dbReference>
<accession>A0A6I8VE91</accession>
<keyword evidence="2" id="KW-1185">Reference proteome</keyword>
<dbReference type="InParanoid" id="A0A6I8VE91"/>
<proteinExistence type="predicted"/>
<reference evidence="2" key="1">
    <citation type="submission" date="2024-06" db="UniProtKB">
        <authorList>
            <consortium name="RefSeq"/>
        </authorList>
    </citation>
    <scope>NUCLEOTIDE SEQUENCE [LARGE SCALE GENOMIC DNA]</scope>
    <source>
        <strain evidence="2">MV2-25</strain>
    </source>
</reference>
<feature type="chain" id="PRO_5026335507" description="MD-2-related lipid-recognition domain-containing protein" evidence="1">
    <location>
        <begin position="24"/>
        <end position="179"/>
    </location>
</feature>
<evidence type="ECO:0008006" key="4">
    <source>
        <dbReference type="Google" id="ProtNLM"/>
    </source>
</evidence>
<dbReference type="AlphaFoldDB" id="A0A6I8VE91"/>
<dbReference type="Proteomes" id="UP000001819">
    <property type="component" value="Chromosome 3"/>
</dbReference>
<evidence type="ECO:0000313" key="2">
    <source>
        <dbReference type="Proteomes" id="UP000001819"/>
    </source>
</evidence>
<dbReference type="InterPro" id="IPR010512">
    <property type="entry name" value="DUF1091"/>
</dbReference>
<protein>
    <recommendedName>
        <fullName evidence="4">MD-2-related lipid-recognition domain-containing protein</fullName>
    </recommendedName>
</protein>
<evidence type="ECO:0000313" key="3">
    <source>
        <dbReference type="RefSeq" id="XP_015039423.1"/>
    </source>
</evidence>
<dbReference type="Pfam" id="PF06477">
    <property type="entry name" value="DUF1091"/>
    <property type="match status" value="1"/>
</dbReference>